<comment type="catalytic activity">
    <reaction evidence="16 17 19">
        <text>(6S)-NADPHX + ADP = AMP + phosphate + NADPH + H(+)</text>
        <dbReference type="Rhea" id="RHEA:32235"/>
        <dbReference type="ChEBI" id="CHEBI:15378"/>
        <dbReference type="ChEBI" id="CHEBI:43474"/>
        <dbReference type="ChEBI" id="CHEBI:57783"/>
        <dbReference type="ChEBI" id="CHEBI:64076"/>
        <dbReference type="ChEBI" id="CHEBI:456215"/>
        <dbReference type="ChEBI" id="CHEBI:456216"/>
        <dbReference type="EC" id="4.2.1.136"/>
    </reaction>
</comment>
<reference evidence="22" key="1">
    <citation type="submission" date="2012-02" db="EMBL/GenBank/DDBJ databases">
        <title>The complete genome of Solitalea canadensis DSM 3403.</title>
        <authorList>
            <consortium name="US DOE Joint Genome Institute (JGI-PGF)"/>
            <person name="Lucas S."/>
            <person name="Copeland A."/>
            <person name="Lapidus A."/>
            <person name="Glavina del Rio T."/>
            <person name="Dalin E."/>
            <person name="Tice H."/>
            <person name="Bruce D."/>
            <person name="Goodwin L."/>
            <person name="Pitluck S."/>
            <person name="Peters L."/>
            <person name="Ovchinnikova G."/>
            <person name="Lu M."/>
            <person name="Kyrpides N."/>
            <person name="Mavromatis K."/>
            <person name="Ivanova N."/>
            <person name="Brettin T."/>
            <person name="Detter J.C."/>
            <person name="Han C."/>
            <person name="Larimer F."/>
            <person name="Land M."/>
            <person name="Hauser L."/>
            <person name="Markowitz V."/>
            <person name="Cheng J.-F."/>
            <person name="Hugenholtz P."/>
            <person name="Woyke T."/>
            <person name="Wu D."/>
            <person name="Spring S."/>
            <person name="Schroeder M."/>
            <person name="Kopitz M."/>
            <person name="Brambilla E."/>
            <person name="Klenk H.-P."/>
            <person name="Eisen J.A."/>
        </authorList>
    </citation>
    <scope>NUCLEOTIDE SEQUENCE</scope>
    <source>
        <strain evidence="22">DSM 3403</strain>
    </source>
</reference>
<comment type="catalytic activity">
    <reaction evidence="15 17 19">
        <text>(6S)-NADHX + ADP = AMP + phosphate + NADH + H(+)</text>
        <dbReference type="Rhea" id="RHEA:32223"/>
        <dbReference type="ChEBI" id="CHEBI:15378"/>
        <dbReference type="ChEBI" id="CHEBI:43474"/>
        <dbReference type="ChEBI" id="CHEBI:57945"/>
        <dbReference type="ChEBI" id="CHEBI:64074"/>
        <dbReference type="ChEBI" id="CHEBI:456215"/>
        <dbReference type="ChEBI" id="CHEBI:456216"/>
        <dbReference type="EC" id="4.2.1.136"/>
    </reaction>
</comment>
<dbReference type="HAMAP" id="MF_01965">
    <property type="entry name" value="NADHX_dehydratase"/>
    <property type="match status" value="1"/>
</dbReference>
<dbReference type="HAMAP" id="MF_01966">
    <property type="entry name" value="NADHX_epimerase"/>
    <property type="match status" value="1"/>
</dbReference>
<evidence type="ECO:0000313" key="23">
    <source>
        <dbReference type="Proteomes" id="UP000007590"/>
    </source>
</evidence>
<comment type="similarity">
    <text evidence="17">Belongs to the NnrD/CARKD family.</text>
</comment>
<feature type="binding site" evidence="18">
    <location>
        <begin position="131"/>
        <end position="137"/>
    </location>
    <ligand>
        <name>(6S)-NADPHX</name>
        <dbReference type="ChEBI" id="CHEBI:64076"/>
    </ligand>
</feature>
<dbReference type="PROSITE" id="PS51385">
    <property type="entry name" value="YJEF_N"/>
    <property type="match status" value="1"/>
</dbReference>
<gene>
    <name evidence="17" type="primary">nnrD</name>
    <name evidence="18" type="synonym">nnrE</name>
    <name evidence="22" type="ordered locus">Solca_4372</name>
</gene>
<organism evidence="22 23">
    <name type="scientific">Solitalea canadensis (strain ATCC 29591 / DSM 3403 / JCM 21819 / LMG 8368 / NBRC 15130 / NCIMB 12057 / USAM 9D)</name>
    <name type="common">Flexibacter canadensis</name>
    <dbReference type="NCBI Taxonomy" id="929556"/>
    <lineage>
        <taxon>Bacteria</taxon>
        <taxon>Pseudomonadati</taxon>
        <taxon>Bacteroidota</taxon>
        <taxon>Sphingobacteriia</taxon>
        <taxon>Sphingobacteriales</taxon>
        <taxon>Sphingobacteriaceae</taxon>
        <taxon>Solitalea</taxon>
    </lineage>
</organism>
<feature type="binding site" evidence="18">
    <location>
        <position position="163"/>
    </location>
    <ligand>
        <name>K(+)</name>
        <dbReference type="ChEBI" id="CHEBI:29103"/>
    </ligand>
</feature>
<feature type="binding site" evidence="17">
    <location>
        <position position="436"/>
    </location>
    <ligand>
        <name>AMP</name>
        <dbReference type="ChEBI" id="CHEBI:456215"/>
    </ligand>
</feature>
<dbReference type="AlphaFoldDB" id="H8KMV9"/>
<dbReference type="GO" id="GO:0016301">
    <property type="term" value="F:kinase activity"/>
    <property type="evidence" value="ECO:0007669"/>
    <property type="project" value="UniProtKB-KW"/>
</dbReference>
<dbReference type="NCBIfam" id="TIGR00196">
    <property type="entry name" value="yjeF_cterm"/>
    <property type="match status" value="1"/>
</dbReference>
<dbReference type="EMBL" id="CP003349">
    <property type="protein sequence ID" value="AFD09362.1"/>
    <property type="molecule type" value="Genomic_DNA"/>
</dbReference>
<evidence type="ECO:0000256" key="10">
    <source>
        <dbReference type="ARBA" id="ARBA00023027"/>
    </source>
</evidence>
<dbReference type="InterPro" id="IPR000631">
    <property type="entry name" value="CARKD"/>
</dbReference>
<dbReference type="GO" id="GO:0005524">
    <property type="term" value="F:ATP binding"/>
    <property type="evidence" value="ECO:0007669"/>
    <property type="project" value="UniProtKB-UniRule"/>
</dbReference>
<evidence type="ECO:0000256" key="19">
    <source>
        <dbReference type="PIRNR" id="PIRNR017184"/>
    </source>
</evidence>
<comment type="subunit">
    <text evidence="17">Homotetramer.</text>
</comment>
<keyword evidence="12 17" id="KW-0456">Lyase</keyword>
<comment type="cofactor">
    <cofactor evidence="17">
        <name>Mg(2+)</name>
        <dbReference type="ChEBI" id="CHEBI:18420"/>
    </cofactor>
</comment>
<evidence type="ECO:0000256" key="7">
    <source>
        <dbReference type="ARBA" id="ARBA00022840"/>
    </source>
</evidence>
<dbReference type="NCBIfam" id="TIGR00197">
    <property type="entry name" value="yjeF_nterm"/>
    <property type="match status" value="1"/>
</dbReference>
<evidence type="ECO:0000259" key="20">
    <source>
        <dbReference type="PROSITE" id="PS51383"/>
    </source>
</evidence>
<comment type="catalytic activity">
    <reaction evidence="2 18 19">
        <text>(6R)-NADPHX = (6S)-NADPHX</text>
        <dbReference type="Rhea" id="RHEA:32227"/>
        <dbReference type="ChEBI" id="CHEBI:64076"/>
        <dbReference type="ChEBI" id="CHEBI:64077"/>
        <dbReference type="EC" id="5.1.99.6"/>
    </reaction>
</comment>
<dbReference type="SUPFAM" id="SSF64153">
    <property type="entry name" value="YjeF N-terminal domain-like"/>
    <property type="match status" value="1"/>
</dbReference>
<sequence>MKKIISATQTREADAYTIAHEPIASIDLMERASKAFVQRFMIEVPHKHTSIAVYCGTGNNGGDGLAVARLLNAEKYRNISVIILQHSFKTTPDFEENLRRLKKTSIQYEIIQDGMEFPPNQAEVIIDAILGSGLNKPLEGSIALWVEQLNGFEKNVIAVDIPTGMFADQLIDKDAVILKSDLVISFQRPKLNFLLPESSPFIKQWEVVDIGLDEHFIQHCVSDKVIIEEADIKEIIRVRDNFSYKGTYGHTLIIAGQPETMGAALLCAEASLNTGSGLTTAFIPASGLTALNSRLPEVMAIPDDHSKIDWKNYDAIAIGPGLGKNLTAKELLSLTLQNFRGSIVLDADALNMLSDDQLLFNLLPEQSIITPHVKEFDRLFGEHFSWHSRLITMQEQARERDLIIVLKNRYTIIATPNGSLYFNLTGTPAMATGGSGDVLTGVIASLLAQGYFAPQAAIAGVYLHGKAGCEIVRRMGINVIPASQLATEINKVMYSIVKHD</sequence>
<dbReference type="PROSITE" id="PS51383">
    <property type="entry name" value="YJEF_C_3"/>
    <property type="match status" value="1"/>
</dbReference>
<evidence type="ECO:0000256" key="5">
    <source>
        <dbReference type="ARBA" id="ARBA00022723"/>
    </source>
</evidence>
<evidence type="ECO:0000256" key="9">
    <source>
        <dbReference type="ARBA" id="ARBA00022958"/>
    </source>
</evidence>
<dbReference type="SUPFAM" id="SSF53613">
    <property type="entry name" value="Ribokinase-like"/>
    <property type="match status" value="1"/>
</dbReference>
<evidence type="ECO:0000256" key="15">
    <source>
        <dbReference type="ARBA" id="ARBA00048238"/>
    </source>
</evidence>
<proteinExistence type="inferred from homology"/>
<keyword evidence="10 17" id="KW-0520">NAD</keyword>
<evidence type="ECO:0000256" key="2">
    <source>
        <dbReference type="ARBA" id="ARBA00000909"/>
    </source>
</evidence>
<feature type="binding site" evidence="17">
    <location>
        <position position="372"/>
    </location>
    <ligand>
        <name>(6S)-NADPHX</name>
        <dbReference type="ChEBI" id="CHEBI:64076"/>
    </ligand>
</feature>
<dbReference type="PANTHER" id="PTHR12592:SF0">
    <property type="entry name" value="ATP-DEPENDENT (S)-NAD(P)H-HYDRATE DEHYDRATASE"/>
    <property type="match status" value="1"/>
</dbReference>
<dbReference type="CDD" id="cd01171">
    <property type="entry name" value="YXKO-related"/>
    <property type="match status" value="1"/>
</dbReference>
<evidence type="ECO:0000256" key="12">
    <source>
        <dbReference type="ARBA" id="ARBA00023239"/>
    </source>
</evidence>
<dbReference type="GO" id="GO:0046496">
    <property type="term" value="P:nicotinamide nucleotide metabolic process"/>
    <property type="evidence" value="ECO:0007669"/>
    <property type="project" value="UniProtKB-UniRule"/>
</dbReference>
<dbReference type="KEGG" id="scn:Solca_4372"/>
<dbReference type="Pfam" id="PF03853">
    <property type="entry name" value="YjeF_N"/>
    <property type="match status" value="1"/>
</dbReference>
<comment type="similarity">
    <text evidence="3 19">In the N-terminal section; belongs to the NnrE/AIBP family.</text>
</comment>
<dbReference type="EC" id="4.2.1.136" evidence="19"/>
<comment type="function">
    <text evidence="14 19">Bifunctional enzyme that catalyzes the epimerization of the S- and R-forms of NAD(P)HX and the dehydration of the S-form of NAD(P)HX at the expense of ADP, which is converted to AMP. This allows the repair of both epimers of NAD(P)HX, a damaged form of NAD(P)H that is a result of enzymatic or heat-dependent hydration.</text>
</comment>
<evidence type="ECO:0000256" key="11">
    <source>
        <dbReference type="ARBA" id="ARBA00023235"/>
    </source>
</evidence>
<dbReference type="PROSITE" id="PS01050">
    <property type="entry name" value="YJEF_C_2"/>
    <property type="match status" value="1"/>
</dbReference>
<dbReference type="OrthoDB" id="9806925at2"/>
<dbReference type="GO" id="GO:0046872">
    <property type="term" value="F:metal ion binding"/>
    <property type="evidence" value="ECO:0007669"/>
    <property type="project" value="UniProtKB-UniRule"/>
</dbReference>
<evidence type="ECO:0000256" key="13">
    <source>
        <dbReference type="ARBA" id="ARBA00023268"/>
    </source>
</evidence>
<keyword evidence="5 18" id="KW-0479">Metal-binding</keyword>
<dbReference type="STRING" id="929556.Solca_4372"/>
<dbReference type="PIRSF" id="PIRSF017184">
    <property type="entry name" value="Nnr"/>
    <property type="match status" value="1"/>
</dbReference>
<keyword evidence="8 17" id="KW-0521">NADP</keyword>
<keyword evidence="13" id="KW-0511">Multifunctional enzyme</keyword>
<keyword evidence="7 17" id="KW-0067">ATP-binding</keyword>
<dbReference type="EC" id="5.1.99.6" evidence="19"/>
<comment type="catalytic activity">
    <reaction evidence="1 18 19">
        <text>(6R)-NADHX = (6S)-NADHX</text>
        <dbReference type="Rhea" id="RHEA:32215"/>
        <dbReference type="ChEBI" id="CHEBI:64074"/>
        <dbReference type="ChEBI" id="CHEBI:64075"/>
        <dbReference type="EC" id="5.1.99.6"/>
    </reaction>
</comment>
<evidence type="ECO:0000256" key="1">
    <source>
        <dbReference type="ARBA" id="ARBA00000013"/>
    </source>
</evidence>
<dbReference type="InterPro" id="IPR030677">
    <property type="entry name" value="Nnr"/>
</dbReference>
<keyword evidence="23" id="KW-1185">Reference proteome</keyword>
<feature type="binding site" evidence="18">
    <location>
        <begin position="59"/>
        <end position="63"/>
    </location>
    <ligand>
        <name>(6S)-NADPHX</name>
        <dbReference type="ChEBI" id="CHEBI:64076"/>
    </ligand>
</feature>
<comment type="caution">
    <text evidence="18">Lacks conserved residue(s) required for the propagation of feature annotation.</text>
</comment>
<dbReference type="Gene3D" id="3.40.1190.20">
    <property type="match status" value="1"/>
</dbReference>
<dbReference type="InterPro" id="IPR029056">
    <property type="entry name" value="Ribokinase-like"/>
</dbReference>
<dbReference type="eggNOG" id="COG0062">
    <property type="taxonomic scope" value="Bacteria"/>
</dbReference>
<evidence type="ECO:0000256" key="16">
    <source>
        <dbReference type="ARBA" id="ARBA00049209"/>
    </source>
</evidence>
<feature type="domain" description="YjeF N-terminal" evidence="21">
    <location>
        <begin position="10"/>
        <end position="218"/>
    </location>
</feature>
<feature type="domain" description="YjeF C-terminal" evidence="20">
    <location>
        <begin position="228"/>
        <end position="496"/>
    </location>
</feature>
<evidence type="ECO:0000259" key="21">
    <source>
        <dbReference type="PROSITE" id="PS51385"/>
    </source>
</evidence>
<comment type="function">
    <text evidence="18">Catalyzes the epimerization of the S- and R-forms of NAD(P)HX, a damaged form of NAD(P)H that is a result of enzymatic or heat-dependent hydration. This is a prerequisite for the S-specific NAD(P)H-hydrate dehydratase to allow the repair of both epimers of NAD(P)HX.</text>
</comment>
<keyword evidence="11 18" id="KW-0413">Isomerase</keyword>
<dbReference type="eggNOG" id="COG0063">
    <property type="taxonomic scope" value="Bacteria"/>
</dbReference>
<dbReference type="GO" id="GO:0110051">
    <property type="term" value="P:metabolite repair"/>
    <property type="evidence" value="ECO:0007669"/>
    <property type="project" value="TreeGrafter"/>
</dbReference>
<comment type="similarity">
    <text evidence="18">Belongs to the NnrE/AIBP family.</text>
</comment>
<dbReference type="Gene3D" id="3.40.50.10260">
    <property type="entry name" value="YjeF N-terminal domain"/>
    <property type="match status" value="1"/>
</dbReference>
<evidence type="ECO:0000256" key="4">
    <source>
        <dbReference type="ARBA" id="ARBA00009524"/>
    </source>
</evidence>
<feature type="binding site" evidence="17">
    <location>
        <begin position="407"/>
        <end position="411"/>
    </location>
    <ligand>
        <name>AMP</name>
        <dbReference type="ChEBI" id="CHEBI:456215"/>
    </ligand>
</feature>
<protein>
    <recommendedName>
        <fullName evidence="19">Bifunctional NAD(P)H-hydrate repair enzyme</fullName>
    </recommendedName>
    <alternativeName>
        <fullName evidence="19">Nicotinamide nucleotide repair protein</fullName>
    </alternativeName>
    <domain>
        <recommendedName>
            <fullName evidence="19">ADP-dependent (S)-NAD(P)H-hydrate dehydratase</fullName>
            <ecNumber evidence="19">4.2.1.136</ecNumber>
        </recommendedName>
        <alternativeName>
            <fullName evidence="19">ADP-dependent NAD(P)HX dehydratase</fullName>
        </alternativeName>
    </domain>
    <domain>
        <recommendedName>
            <fullName evidence="19">NAD(P)H-hydrate epimerase</fullName>
            <ecNumber evidence="19">5.1.99.6</ecNumber>
        </recommendedName>
    </domain>
</protein>
<comment type="cofactor">
    <cofactor evidence="18 19">
        <name>K(+)</name>
        <dbReference type="ChEBI" id="CHEBI:29103"/>
    </cofactor>
    <text evidence="18 19">Binds 1 potassium ion per subunit.</text>
</comment>
<dbReference type="InterPro" id="IPR036652">
    <property type="entry name" value="YjeF_N_dom_sf"/>
</dbReference>
<dbReference type="PROSITE" id="PS01049">
    <property type="entry name" value="YJEF_C_1"/>
    <property type="match status" value="1"/>
</dbReference>
<evidence type="ECO:0000256" key="18">
    <source>
        <dbReference type="HAMAP-Rule" id="MF_01966"/>
    </source>
</evidence>
<dbReference type="Pfam" id="PF01256">
    <property type="entry name" value="Carb_kinase"/>
    <property type="match status" value="1"/>
</dbReference>
<evidence type="ECO:0000313" key="22">
    <source>
        <dbReference type="EMBL" id="AFD09362.1"/>
    </source>
</evidence>
<keyword evidence="9 18" id="KW-0630">Potassium</keyword>
<dbReference type="Proteomes" id="UP000007590">
    <property type="component" value="Chromosome"/>
</dbReference>
<evidence type="ECO:0000256" key="8">
    <source>
        <dbReference type="ARBA" id="ARBA00022857"/>
    </source>
</evidence>
<name>H8KMV9_SOLCM</name>
<evidence type="ECO:0000256" key="3">
    <source>
        <dbReference type="ARBA" id="ARBA00006001"/>
    </source>
</evidence>
<dbReference type="PANTHER" id="PTHR12592">
    <property type="entry name" value="ATP-DEPENDENT (S)-NAD(P)H-HYDRATE DEHYDRATASE FAMILY MEMBER"/>
    <property type="match status" value="1"/>
</dbReference>
<dbReference type="InterPro" id="IPR017953">
    <property type="entry name" value="Carbohydrate_kinase_pred_CS"/>
</dbReference>
<keyword evidence="22" id="KW-0808">Transferase</keyword>
<dbReference type="InterPro" id="IPR004443">
    <property type="entry name" value="YjeF_N_dom"/>
</dbReference>
<comment type="function">
    <text evidence="17">Catalyzes the dehydration of the S-form of NAD(P)HX at the expense of ADP, which is converted to AMP. Together with NAD(P)HX epimerase, which catalyzes the epimerization of the S- and R-forms, the enzyme allows the repair of both epimers of NAD(P)HX, a damaged form of NAD(P)H that is a result of enzymatic or heat-dependent hydration.</text>
</comment>
<feature type="binding site" evidence="18">
    <location>
        <position position="60"/>
    </location>
    <ligand>
        <name>K(+)</name>
        <dbReference type="ChEBI" id="CHEBI:29103"/>
    </ligand>
</feature>
<feature type="binding site" evidence="18">
    <location>
        <position position="127"/>
    </location>
    <ligand>
        <name>K(+)</name>
        <dbReference type="ChEBI" id="CHEBI:29103"/>
    </ligand>
</feature>
<comment type="similarity">
    <text evidence="4 19">In the C-terminal section; belongs to the NnrD/CARKD family.</text>
</comment>
<feature type="binding site" evidence="17">
    <location>
        <position position="263"/>
    </location>
    <ligand>
        <name>(6S)-NADPHX</name>
        <dbReference type="ChEBI" id="CHEBI:64076"/>
    </ligand>
</feature>
<dbReference type="RefSeq" id="WP_014682584.1">
    <property type="nucleotide sequence ID" value="NC_017770.1"/>
</dbReference>
<feature type="binding site" evidence="17">
    <location>
        <position position="437"/>
    </location>
    <ligand>
        <name>(6S)-NADPHX</name>
        <dbReference type="ChEBI" id="CHEBI:64076"/>
    </ligand>
</feature>
<evidence type="ECO:0000256" key="6">
    <source>
        <dbReference type="ARBA" id="ARBA00022741"/>
    </source>
</evidence>
<feature type="binding site" evidence="18">
    <location>
        <position position="160"/>
    </location>
    <ligand>
        <name>(6S)-NADPHX</name>
        <dbReference type="ChEBI" id="CHEBI:64076"/>
    </ligand>
</feature>
<dbReference type="GO" id="GO:0052856">
    <property type="term" value="F:NAD(P)HX epimerase activity"/>
    <property type="evidence" value="ECO:0007669"/>
    <property type="project" value="UniProtKB-UniRule"/>
</dbReference>
<feature type="binding site" evidence="17">
    <location>
        <position position="321"/>
    </location>
    <ligand>
        <name>(6S)-NADPHX</name>
        <dbReference type="ChEBI" id="CHEBI:64076"/>
    </ligand>
</feature>
<evidence type="ECO:0000256" key="14">
    <source>
        <dbReference type="ARBA" id="ARBA00025153"/>
    </source>
</evidence>
<keyword evidence="6 17" id="KW-0547">Nucleotide-binding</keyword>
<dbReference type="GO" id="GO:0052855">
    <property type="term" value="F:ADP-dependent NAD(P)H-hydrate dehydratase activity"/>
    <property type="evidence" value="ECO:0007669"/>
    <property type="project" value="UniProtKB-UniRule"/>
</dbReference>
<keyword evidence="22" id="KW-0418">Kinase</keyword>
<dbReference type="HOGENOM" id="CLU_024853_4_1_10"/>
<accession>H8KMV9</accession>
<evidence type="ECO:0000256" key="17">
    <source>
        <dbReference type="HAMAP-Rule" id="MF_01965"/>
    </source>
</evidence>